<evidence type="ECO:0000313" key="3">
    <source>
        <dbReference type="Proteomes" id="UP001213000"/>
    </source>
</evidence>
<protein>
    <recommendedName>
        <fullName evidence="4">F-box domain-containing protein</fullName>
    </recommendedName>
</protein>
<accession>A0AAD5YQ53</accession>
<dbReference type="EMBL" id="JANIEX010000405">
    <property type="protein sequence ID" value="KAJ3567552.1"/>
    <property type="molecule type" value="Genomic_DNA"/>
</dbReference>
<dbReference type="Proteomes" id="UP001213000">
    <property type="component" value="Unassembled WGS sequence"/>
</dbReference>
<comment type="caution">
    <text evidence="2">The sequence shown here is derived from an EMBL/GenBank/DDBJ whole genome shotgun (WGS) entry which is preliminary data.</text>
</comment>
<name>A0AAD5YQ53_9AGAR</name>
<evidence type="ECO:0008006" key="4">
    <source>
        <dbReference type="Google" id="ProtNLM"/>
    </source>
</evidence>
<evidence type="ECO:0000313" key="2">
    <source>
        <dbReference type="EMBL" id="KAJ3567552.1"/>
    </source>
</evidence>
<reference evidence="2" key="1">
    <citation type="submission" date="2022-07" db="EMBL/GenBank/DDBJ databases">
        <title>Genome Sequence of Leucocoprinus birnbaumii.</title>
        <authorList>
            <person name="Buettner E."/>
        </authorList>
    </citation>
    <scope>NUCLEOTIDE SEQUENCE</scope>
    <source>
        <strain evidence="2">VT141</strain>
    </source>
</reference>
<organism evidence="2 3">
    <name type="scientific">Leucocoprinus birnbaumii</name>
    <dbReference type="NCBI Taxonomy" id="56174"/>
    <lineage>
        <taxon>Eukaryota</taxon>
        <taxon>Fungi</taxon>
        <taxon>Dikarya</taxon>
        <taxon>Basidiomycota</taxon>
        <taxon>Agaricomycotina</taxon>
        <taxon>Agaricomycetes</taxon>
        <taxon>Agaricomycetidae</taxon>
        <taxon>Agaricales</taxon>
        <taxon>Agaricineae</taxon>
        <taxon>Agaricaceae</taxon>
        <taxon>Leucocoprinus</taxon>
    </lineage>
</organism>
<keyword evidence="1" id="KW-0175">Coiled coil</keyword>
<dbReference type="AlphaFoldDB" id="A0AAD5YQ53"/>
<evidence type="ECO:0000256" key="1">
    <source>
        <dbReference type="SAM" id="Coils"/>
    </source>
</evidence>
<keyword evidence="3" id="KW-1185">Reference proteome</keyword>
<gene>
    <name evidence="2" type="ORF">NP233_g6296</name>
</gene>
<proteinExistence type="predicted"/>
<sequence length="591" mass="67791">MTQHSKVALGGNPALESGSNVTFEWTCSSHHPRAMQKGVLSVDSESETGTSAELLLDRALSLEGRIRELQEERARCLREANSRQVTTNVLPNEILATIFSASCPPIDFESTEFTLGSGDQFDEYIPSIEEPEVSRPDKEVDWSFRHFPLVISAVCALWRQVALSTPQLWTSLSMKITHRNIETKTDLLRFYIQHSRDLRFSLKLEMWRFSAETHGIRCTCGSRLDKMPPDTVTLGPLRAMIFEDYVDKFQVLRLAHPPIAWAALVQKSPFVVEDFAIGWSSVDCTQPNVSIVMPASASLRRLSFDSTWWSLIPPVPSNVTVVHLHAVDVCEAIHILYTCPQLVEYSYREPVNSGRSTHPQILQAHEPLVLANMEIFEWSWCDLTYHYDVTAILRLPRLLHLRWSRLPQDSLAGLASVSEPSIREFFSHLPEHIETFEFYDMIEPVKALNHPHTRLLYHMFAHLPRLRTLGFIQCDPRFIDFFFTSFWDGVREPQNLTYLSDLEVITIRDMGYSDWNFNPYPKVLPTYEVGDPFIKFIRAQGKFAKSRALCVEVEGCLISCYQPFSGELSRVQKRTKYELSYRTEGQVSSFD</sequence>
<feature type="coiled-coil region" evidence="1">
    <location>
        <begin position="52"/>
        <end position="79"/>
    </location>
</feature>